<keyword evidence="2" id="KW-0812">Transmembrane</keyword>
<feature type="transmembrane region" description="Helical" evidence="2">
    <location>
        <begin position="66"/>
        <end position="89"/>
    </location>
</feature>
<dbReference type="OrthoDB" id="3696936at2"/>
<evidence type="ECO:0000313" key="4">
    <source>
        <dbReference type="Proteomes" id="UP000198348"/>
    </source>
</evidence>
<keyword evidence="2" id="KW-1133">Transmembrane helix</keyword>
<dbReference type="Proteomes" id="UP000198348">
    <property type="component" value="Unassembled WGS sequence"/>
</dbReference>
<evidence type="ECO:0000256" key="1">
    <source>
        <dbReference type="SAM" id="MobiDB-lite"/>
    </source>
</evidence>
<dbReference type="RefSeq" id="WP_089300178.1">
    <property type="nucleotide sequence ID" value="NZ_FZNW01000004.1"/>
</dbReference>
<feature type="transmembrane region" description="Helical" evidence="2">
    <location>
        <begin position="38"/>
        <end position="59"/>
    </location>
</feature>
<evidence type="ECO:0000256" key="2">
    <source>
        <dbReference type="SAM" id="Phobius"/>
    </source>
</evidence>
<dbReference type="AlphaFoldDB" id="A0A238VU37"/>
<reference evidence="3 4" key="1">
    <citation type="submission" date="2017-06" db="EMBL/GenBank/DDBJ databases">
        <authorList>
            <person name="Kim H.J."/>
            <person name="Triplett B.A."/>
        </authorList>
    </citation>
    <scope>NUCLEOTIDE SEQUENCE [LARGE SCALE GENOMIC DNA]</scope>
    <source>
        <strain evidence="3 4">DSM 45207</strain>
    </source>
</reference>
<feature type="region of interest" description="Disordered" evidence="1">
    <location>
        <begin position="1"/>
        <end position="23"/>
    </location>
</feature>
<keyword evidence="2" id="KW-0472">Membrane</keyword>
<feature type="compositionally biased region" description="Basic and acidic residues" evidence="1">
    <location>
        <begin position="9"/>
        <end position="23"/>
    </location>
</feature>
<evidence type="ECO:0000313" key="3">
    <source>
        <dbReference type="EMBL" id="SNR37758.1"/>
    </source>
</evidence>
<protein>
    <submittedName>
        <fullName evidence="3">Uncharacterized protein</fullName>
    </submittedName>
</protein>
<keyword evidence="4" id="KW-1185">Reference proteome</keyword>
<name>A0A238VU37_9PSEU</name>
<gene>
    <name evidence="3" type="ORF">SAMN06265360_10466</name>
</gene>
<accession>A0A238VU37</accession>
<proteinExistence type="predicted"/>
<sequence length="255" mass="26869">MKLADNGGELDRPRHEDWRDRTSVKGGPLVHALARAGWGAGAALGAVTVPGAVVLGGALGGTGIGAALLVLAVLLVAGAVPGAALGALAQQGARAWLCAPTEQERRSARSRSAHAERLDASDLDDSSRWGRHYQACAASVRAFHELVRTVPAGRSRDWLADIGERLDGELAEALRLARLGQQLDSGAYQHDEQAATPERIVERLRAAEADFAATVERASAIALESTGDSDFQHLHAELDMLAEQAPRLRLPGGHE</sequence>
<organism evidence="3 4">
    <name type="scientific">Haloechinothrix alba</name>
    <dbReference type="NCBI Taxonomy" id="664784"/>
    <lineage>
        <taxon>Bacteria</taxon>
        <taxon>Bacillati</taxon>
        <taxon>Actinomycetota</taxon>
        <taxon>Actinomycetes</taxon>
        <taxon>Pseudonocardiales</taxon>
        <taxon>Pseudonocardiaceae</taxon>
        <taxon>Haloechinothrix</taxon>
    </lineage>
</organism>
<dbReference type="EMBL" id="FZNW01000004">
    <property type="protein sequence ID" value="SNR37758.1"/>
    <property type="molecule type" value="Genomic_DNA"/>
</dbReference>